<sequence>MEEMTSKQDRHVNSRGFQVLLALVTLERGKMIARINDIRTRRPDRFLLIPGIYNLPAVLIRRMVGLQ</sequence>
<evidence type="ECO:0000313" key="1">
    <source>
        <dbReference type="EMBL" id="OWO89352.1"/>
    </source>
</evidence>
<accession>A0A2D0AAE9</accession>
<dbReference type="EMBL" id="MXPU01000046">
    <property type="protein sequence ID" value="OWO89352.1"/>
    <property type="molecule type" value="Genomic_DNA"/>
</dbReference>
<dbReference type="Proteomes" id="UP000197269">
    <property type="component" value="Unassembled WGS sequence"/>
</dbReference>
<gene>
    <name evidence="1" type="ORF">B5E41_30580</name>
</gene>
<dbReference type="AlphaFoldDB" id="A0A2D0AAE9"/>
<comment type="caution">
    <text evidence="1">The sequence shown here is derived from an EMBL/GenBank/DDBJ whole genome shotgun (WGS) entry which is preliminary data.</text>
</comment>
<reference evidence="1 2" key="1">
    <citation type="submission" date="2017-03" db="EMBL/GenBank/DDBJ databases">
        <title>Genome of strain Rhizobium sp. CNPSo 668.</title>
        <authorList>
            <person name="Ribeiro R."/>
        </authorList>
    </citation>
    <scope>NUCLEOTIDE SEQUENCE [LARGE SCALE GENOMIC DNA]</scope>
    <source>
        <strain evidence="1 2">CNPSo 668</strain>
    </source>
</reference>
<name>A0A2D0AAE9_9HYPH</name>
<evidence type="ECO:0000313" key="2">
    <source>
        <dbReference type="Proteomes" id="UP000197269"/>
    </source>
</evidence>
<proteinExistence type="predicted"/>
<organism evidence="1 2">
    <name type="scientific">Rhizobium esperanzae</name>
    <dbReference type="NCBI Taxonomy" id="1967781"/>
    <lineage>
        <taxon>Bacteria</taxon>
        <taxon>Pseudomonadati</taxon>
        <taxon>Pseudomonadota</taxon>
        <taxon>Alphaproteobacteria</taxon>
        <taxon>Hyphomicrobiales</taxon>
        <taxon>Rhizobiaceae</taxon>
        <taxon>Rhizobium/Agrobacterium group</taxon>
        <taxon>Rhizobium</taxon>
    </lineage>
</organism>
<protein>
    <submittedName>
        <fullName evidence="1">Uncharacterized protein</fullName>
    </submittedName>
</protein>